<reference evidence="6" key="1">
    <citation type="journal article" date="2019" name="Int. J. Syst. Evol. Microbiol.">
        <title>The Global Catalogue of Microorganisms (GCM) 10K type strain sequencing project: providing services to taxonomists for standard genome sequencing and annotation.</title>
        <authorList>
            <consortium name="The Broad Institute Genomics Platform"/>
            <consortium name="The Broad Institute Genome Sequencing Center for Infectious Disease"/>
            <person name="Wu L."/>
            <person name="Ma J."/>
        </authorList>
    </citation>
    <scope>NUCLEOTIDE SEQUENCE [LARGE SCALE GENOMIC DNA]</scope>
    <source>
        <strain evidence="6">CGMCC 1.16444</strain>
    </source>
</reference>
<accession>A0ABV9YYD8</accession>
<protein>
    <submittedName>
        <fullName evidence="5">FAD-binding oxidoreductase</fullName>
    </submittedName>
</protein>
<sequence>MNSLPDRLAQIVGPSNVIPTPEPASPYLNERRGLFHGRAAAVVRPGSTEEVAAVVRLARETGAPIVPQGGNTGLVGGGVPDEQGGAILLSLTRMNRIRAVDPEGNTLVLDAGATLAQARRAAEDVDRLFPLSLAPEETCTIGGNLASNAGGLAVLAYGSMRDFVLGLEVVLADGRIWNGLRTLRKDNTGYDLKHVFTGSEGTLGIITGAALKLFARPRAVATGLAGVATPETALALFRRARAEAGPMVTAAEIIPAFGMELAAMKLGRELPLPSAPAWYVLLEFSSVSPAALTDVMQRVLEDAIEEREASDFVVANSESSRKTLWAFREAMSDSQGLAGASIKHDVAVPVADVPAFIRQAHEAALACVPGCRPCPFGHLGDGNIHFNISQPEDMAPEAFIDRWEEMNAVVHGVVARFNGSIAAEHGVGRLKRDLLTSVKSEVELDLMRRLKSALDPEGLLNPGVILPPR</sequence>
<dbReference type="Gene3D" id="3.30.43.10">
    <property type="entry name" value="Uridine Diphospho-n-acetylenolpyruvylglucosamine Reductase, domain 2"/>
    <property type="match status" value="1"/>
</dbReference>
<proteinExistence type="inferred from homology"/>
<keyword evidence="3" id="KW-0274">FAD</keyword>
<evidence type="ECO:0000259" key="4">
    <source>
        <dbReference type="PROSITE" id="PS51387"/>
    </source>
</evidence>
<evidence type="ECO:0000313" key="5">
    <source>
        <dbReference type="EMBL" id="MFC5067189.1"/>
    </source>
</evidence>
<evidence type="ECO:0000256" key="2">
    <source>
        <dbReference type="ARBA" id="ARBA00022630"/>
    </source>
</evidence>
<dbReference type="InterPro" id="IPR016167">
    <property type="entry name" value="FAD-bd_PCMH_sub1"/>
</dbReference>
<dbReference type="InterPro" id="IPR016171">
    <property type="entry name" value="Vanillyl_alc_oxidase_C-sub2"/>
</dbReference>
<dbReference type="PROSITE" id="PS51387">
    <property type="entry name" value="FAD_PCMH"/>
    <property type="match status" value="1"/>
</dbReference>
<dbReference type="RefSeq" id="WP_114957193.1">
    <property type="nucleotide sequence ID" value="NZ_JBHSJF010000004.1"/>
</dbReference>
<dbReference type="Gene3D" id="3.30.70.2740">
    <property type="match status" value="1"/>
</dbReference>
<dbReference type="InterPro" id="IPR006094">
    <property type="entry name" value="Oxid_FAD_bind_N"/>
</dbReference>
<gene>
    <name evidence="5" type="ORF">ACFPFW_04065</name>
</gene>
<evidence type="ECO:0000256" key="1">
    <source>
        <dbReference type="ARBA" id="ARBA00008000"/>
    </source>
</evidence>
<dbReference type="InterPro" id="IPR016169">
    <property type="entry name" value="FAD-bd_PCMH_sub2"/>
</dbReference>
<dbReference type="InterPro" id="IPR036318">
    <property type="entry name" value="FAD-bd_PCMH-like_sf"/>
</dbReference>
<dbReference type="SUPFAM" id="SSF55103">
    <property type="entry name" value="FAD-linked oxidases, C-terminal domain"/>
    <property type="match status" value="1"/>
</dbReference>
<comment type="caution">
    <text evidence="5">The sequence shown here is derived from an EMBL/GenBank/DDBJ whole genome shotgun (WGS) entry which is preliminary data.</text>
</comment>
<dbReference type="PANTHER" id="PTHR43716:SF2">
    <property type="entry name" value="BLL6224 PROTEIN"/>
    <property type="match status" value="1"/>
</dbReference>
<dbReference type="PANTHER" id="PTHR43716">
    <property type="entry name" value="D-2-HYDROXYGLUTARATE DEHYDROGENASE, MITOCHONDRIAL"/>
    <property type="match status" value="1"/>
</dbReference>
<feature type="domain" description="FAD-binding PCMH-type" evidence="4">
    <location>
        <begin position="35"/>
        <end position="216"/>
    </location>
</feature>
<organism evidence="5 6">
    <name type="scientific">Flaviflagellibacter deserti</name>
    <dbReference type="NCBI Taxonomy" id="2267266"/>
    <lineage>
        <taxon>Bacteria</taxon>
        <taxon>Pseudomonadati</taxon>
        <taxon>Pseudomonadota</taxon>
        <taxon>Alphaproteobacteria</taxon>
        <taxon>Hyphomicrobiales</taxon>
        <taxon>Flaviflagellibacter</taxon>
    </lineage>
</organism>
<dbReference type="Proteomes" id="UP001595796">
    <property type="component" value="Unassembled WGS sequence"/>
</dbReference>
<keyword evidence="6" id="KW-1185">Reference proteome</keyword>
<evidence type="ECO:0000313" key="6">
    <source>
        <dbReference type="Proteomes" id="UP001595796"/>
    </source>
</evidence>
<dbReference type="InterPro" id="IPR004113">
    <property type="entry name" value="FAD-bd_oxidored_4_C"/>
</dbReference>
<dbReference type="SUPFAM" id="SSF56176">
    <property type="entry name" value="FAD-binding/transporter-associated domain-like"/>
    <property type="match status" value="1"/>
</dbReference>
<dbReference type="InterPro" id="IPR051264">
    <property type="entry name" value="FAD-oxidored/transferase_4"/>
</dbReference>
<dbReference type="InterPro" id="IPR016166">
    <property type="entry name" value="FAD-bd_PCMH"/>
</dbReference>
<keyword evidence="2" id="KW-0285">Flavoprotein</keyword>
<dbReference type="Pfam" id="PF01565">
    <property type="entry name" value="FAD_binding_4"/>
    <property type="match status" value="1"/>
</dbReference>
<dbReference type="InterPro" id="IPR016164">
    <property type="entry name" value="FAD-linked_Oxase-like_C"/>
</dbReference>
<dbReference type="Gene3D" id="3.30.70.2190">
    <property type="match status" value="1"/>
</dbReference>
<comment type="similarity">
    <text evidence="1">Belongs to the FAD-binding oxidoreductase/transferase type 4 family.</text>
</comment>
<dbReference type="Gene3D" id="1.10.45.10">
    <property type="entry name" value="Vanillyl-alcohol Oxidase, Chain A, domain 4"/>
    <property type="match status" value="1"/>
</dbReference>
<evidence type="ECO:0000256" key="3">
    <source>
        <dbReference type="ARBA" id="ARBA00022827"/>
    </source>
</evidence>
<dbReference type="Gene3D" id="3.30.465.10">
    <property type="match status" value="1"/>
</dbReference>
<dbReference type="Pfam" id="PF02913">
    <property type="entry name" value="FAD-oxidase_C"/>
    <property type="match status" value="1"/>
</dbReference>
<name>A0ABV9YYD8_9HYPH</name>
<dbReference type="EMBL" id="JBHSJF010000004">
    <property type="protein sequence ID" value="MFC5067189.1"/>
    <property type="molecule type" value="Genomic_DNA"/>
</dbReference>